<evidence type="ECO:0000313" key="8">
    <source>
        <dbReference type="EMBL" id="KAK7683851.1"/>
    </source>
</evidence>
<dbReference type="InterPro" id="IPR036322">
    <property type="entry name" value="WD40_repeat_dom_sf"/>
</dbReference>
<keyword evidence="3" id="KW-0677">Repeat</keyword>
<feature type="compositionally biased region" description="Acidic residues" evidence="7">
    <location>
        <begin position="363"/>
        <end position="376"/>
    </location>
</feature>
<feature type="repeat" description="WD" evidence="6">
    <location>
        <begin position="107"/>
        <end position="131"/>
    </location>
</feature>
<evidence type="ECO:0000256" key="2">
    <source>
        <dbReference type="ARBA" id="ARBA00022574"/>
    </source>
</evidence>
<comment type="similarity">
    <text evidence="1">Belongs to the WD repeat WDR55 family.</text>
</comment>
<evidence type="ECO:0000256" key="7">
    <source>
        <dbReference type="SAM" id="MobiDB-lite"/>
    </source>
</evidence>
<reference evidence="8 9" key="1">
    <citation type="submission" date="2022-09" db="EMBL/GenBank/DDBJ databases">
        <authorList>
            <person name="Palmer J.M."/>
        </authorList>
    </citation>
    <scope>NUCLEOTIDE SEQUENCE [LARGE SCALE GENOMIC DNA]</scope>
    <source>
        <strain evidence="8 9">DSM 7382</strain>
    </source>
</reference>
<dbReference type="Pfam" id="PF24796">
    <property type="entry name" value="WDR55"/>
    <property type="match status" value="1"/>
</dbReference>
<evidence type="ECO:0000256" key="5">
    <source>
        <dbReference type="ARBA" id="ARBA00039514"/>
    </source>
</evidence>
<evidence type="ECO:0000313" key="9">
    <source>
        <dbReference type="Proteomes" id="UP001385951"/>
    </source>
</evidence>
<protein>
    <recommendedName>
        <fullName evidence="4">WD repeat-containing protein JIP5</fullName>
    </recommendedName>
    <alternativeName>
        <fullName evidence="5">WD repeat-containing protein jip5</fullName>
    </alternativeName>
</protein>
<dbReference type="Gene3D" id="2.130.10.10">
    <property type="entry name" value="YVTN repeat-like/Quinoprotein amine dehydrogenase"/>
    <property type="match status" value="2"/>
</dbReference>
<feature type="compositionally biased region" description="Low complexity" evidence="7">
    <location>
        <begin position="347"/>
        <end position="362"/>
    </location>
</feature>
<keyword evidence="9" id="KW-1185">Reference proteome</keyword>
<feature type="compositionally biased region" description="Acidic residues" evidence="7">
    <location>
        <begin position="408"/>
        <end position="429"/>
    </location>
</feature>
<dbReference type="PANTHER" id="PTHR44019">
    <property type="entry name" value="WD REPEAT-CONTAINING PROTEIN 55"/>
    <property type="match status" value="1"/>
</dbReference>
<dbReference type="InterPro" id="IPR015943">
    <property type="entry name" value="WD40/YVTN_repeat-like_dom_sf"/>
</dbReference>
<accession>A0AAW0G2J4</accession>
<dbReference type="Proteomes" id="UP001385951">
    <property type="component" value="Unassembled WGS sequence"/>
</dbReference>
<dbReference type="PANTHER" id="PTHR44019:SF20">
    <property type="entry name" value="WD REPEAT-CONTAINING PROTEIN 55"/>
    <property type="match status" value="1"/>
</dbReference>
<comment type="caution">
    <text evidence="8">The sequence shown here is derived from an EMBL/GenBank/DDBJ whole genome shotgun (WGS) entry which is preliminary data.</text>
</comment>
<dbReference type="InterPro" id="IPR050505">
    <property type="entry name" value="WDR55/POC1"/>
</dbReference>
<name>A0AAW0G2J4_9APHY</name>
<organism evidence="8 9">
    <name type="scientific">Cerrena zonata</name>
    <dbReference type="NCBI Taxonomy" id="2478898"/>
    <lineage>
        <taxon>Eukaryota</taxon>
        <taxon>Fungi</taxon>
        <taxon>Dikarya</taxon>
        <taxon>Basidiomycota</taxon>
        <taxon>Agaricomycotina</taxon>
        <taxon>Agaricomycetes</taxon>
        <taxon>Polyporales</taxon>
        <taxon>Cerrenaceae</taxon>
        <taxon>Cerrena</taxon>
    </lineage>
</organism>
<proteinExistence type="inferred from homology"/>
<evidence type="ECO:0000256" key="6">
    <source>
        <dbReference type="PROSITE-ProRule" id="PRU00221"/>
    </source>
</evidence>
<dbReference type="EMBL" id="JASBNA010000029">
    <property type="protein sequence ID" value="KAK7683851.1"/>
    <property type="molecule type" value="Genomic_DNA"/>
</dbReference>
<dbReference type="SUPFAM" id="SSF50978">
    <property type="entry name" value="WD40 repeat-like"/>
    <property type="match status" value="1"/>
</dbReference>
<dbReference type="InterPro" id="IPR001680">
    <property type="entry name" value="WD40_rpt"/>
</dbReference>
<feature type="region of interest" description="Disordered" evidence="7">
    <location>
        <begin position="321"/>
        <end position="466"/>
    </location>
</feature>
<dbReference type="PROSITE" id="PS50082">
    <property type="entry name" value="WD_REPEATS_2"/>
    <property type="match status" value="1"/>
</dbReference>
<feature type="compositionally biased region" description="Acidic residues" evidence="7">
    <location>
        <begin position="386"/>
        <end position="401"/>
    </location>
</feature>
<evidence type="ECO:0000256" key="4">
    <source>
        <dbReference type="ARBA" id="ARBA00039238"/>
    </source>
</evidence>
<keyword evidence="2 6" id="KW-0853">WD repeat</keyword>
<gene>
    <name evidence="8" type="primary">JIP5_2</name>
    <name evidence="8" type="ORF">QCA50_013229</name>
</gene>
<sequence length="466" mass="51492">MPDIPVGAQIFDLTFHPKHPTVYTALLTGEIKAFTYDEQGNYESKFSTRTSKKSCRGLTMSEDGDKLYVVGKGKTFHTIDTATGQISDTRKMAHDVAINRVKRLMPNMISTGDDDGVVKLWDPRQPESIRTHNHHFDFISDFLWLEDKKHLGLHQVRLVHAKRLIRMLNLDSGDGTLSVLDVRSKRADPFAQSEDQEDELLSVVAIKGSQKLVVGTQIGILSIFNRKSGYGDCVDRIPGHPHSVDALCNLPSSYPSAHSTVLTGSSDGLLRAVQLLPTKLLGVVADHGEFPIERIAVDMGGEGRWVGSVGHEEVLKMTDLKEVFEDDDGDAEGERDDEENDEEVGEEVGLGLGLEKALGVSGDLDDDSGVEEEEKVDDGKGKKVVDEDDDIDSDSDSEDDIGVAVDDAKDEDAEGEVDEKDEDSSDEELDKSKKRKKKKDIDPFQIVKRKKGRNEIDAEPSFFNDL</sequence>
<feature type="compositionally biased region" description="Acidic residues" evidence="7">
    <location>
        <begin position="324"/>
        <end position="346"/>
    </location>
</feature>
<evidence type="ECO:0000256" key="1">
    <source>
        <dbReference type="ARBA" id="ARBA00007625"/>
    </source>
</evidence>
<evidence type="ECO:0000256" key="3">
    <source>
        <dbReference type="ARBA" id="ARBA00022737"/>
    </source>
</evidence>
<dbReference type="AlphaFoldDB" id="A0AAW0G2J4"/>